<dbReference type="PROSITE" id="PS50943">
    <property type="entry name" value="HTH_CROC1"/>
    <property type="match status" value="1"/>
</dbReference>
<dbReference type="Gene3D" id="3.30.450.180">
    <property type="match status" value="1"/>
</dbReference>
<dbReference type="CDD" id="cd00093">
    <property type="entry name" value="HTH_XRE"/>
    <property type="match status" value="1"/>
</dbReference>
<proteinExistence type="predicted"/>
<dbReference type="PANTHER" id="PTHR35010:SF4">
    <property type="entry name" value="BLL5781 PROTEIN"/>
    <property type="match status" value="1"/>
</dbReference>
<keyword evidence="3" id="KW-1185">Reference proteome</keyword>
<evidence type="ECO:0000313" key="2">
    <source>
        <dbReference type="EMBL" id="GHO92536.1"/>
    </source>
</evidence>
<accession>A0A8J3ILT1</accession>
<sequence>MVETMQEQNTDFAQLLTRFRQQRGLSQGQLAQATRLSRTYVYHLESGQRTNPSSQVVNNIVRALDLSHKERDQLYDAYTMLTGHFIEYEQPANGLLDLGELARLLVSNTSYPAHSLDKLWYLHAWNEASTTLFEVQEEMEEYGRRHLLMQLFDPNMRKRLQGWENLARRLVSDFQYNTRTITHLPEYKALWKHLRDLPEFRRIASSLYPRGRPEPSFVFQIQHSQLGRLTLRTATTVFSGVSSYSMVSYVPGDQQTLNIYRERGWQPE</sequence>
<dbReference type="InterPro" id="IPR010982">
    <property type="entry name" value="Lambda_DNA-bd_dom_sf"/>
</dbReference>
<dbReference type="InterPro" id="IPR001387">
    <property type="entry name" value="Cro/C1-type_HTH"/>
</dbReference>
<dbReference type="RefSeq" id="WP_220203362.1">
    <property type="nucleotide sequence ID" value="NZ_BNJK01000001.1"/>
</dbReference>
<evidence type="ECO:0000259" key="1">
    <source>
        <dbReference type="PROSITE" id="PS50943"/>
    </source>
</evidence>
<organism evidence="2 3">
    <name type="scientific">Reticulibacter mediterranei</name>
    <dbReference type="NCBI Taxonomy" id="2778369"/>
    <lineage>
        <taxon>Bacteria</taxon>
        <taxon>Bacillati</taxon>
        <taxon>Chloroflexota</taxon>
        <taxon>Ktedonobacteria</taxon>
        <taxon>Ktedonobacterales</taxon>
        <taxon>Reticulibacteraceae</taxon>
        <taxon>Reticulibacter</taxon>
    </lineage>
</organism>
<protein>
    <submittedName>
        <fullName evidence="2">Transcriptional regulator</fullName>
    </submittedName>
</protein>
<name>A0A8J3ILT1_9CHLR</name>
<dbReference type="PANTHER" id="PTHR35010">
    <property type="entry name" value="BLL4672 PROTEIN-RELATED"/>
    <property type="match status" value="1"/>
</dbReference>
<dbReference type="SMART" id="SM00530">
    <property type="entry name" value="HTH_XRE"/>
    <property type="match status" value="1"/>
</dbReference>
<dbReference type="AlphaFoldDB" id="A0A8J3ILT1"/>
<dbReference type="SUPFAM" id="SSF47413">
    <property type="entry name" value="lambda repressor-like DNA-binding domains"/>
    <property type="match status" value="1"/>
</dbReference>
<dbReference type="Pfam" id="PF17765">
    <property type="entry name" value="MLTR_LBD"/>
    <property type="match status" value="1"/>
</dbReference>
<dbReference type="EMBL" id="BNJK01000001">
    <property type="protein sequence ID" value="GHO92536.1"/>
    <property type="molecule type" value="Genomic_DNA"/>
</dbReference>
<dbReference type="Proteomes" id="UP000597444">
    <property type="component" value="Unassembled WGS sequence"/>
</dbReference>
<evidence type="ECO:0000313" key="3">
    <source>
        <dbReference type="Proteomes" id="UP000597444"/>
    </source>
</evidence>
<dbReference type="Pfam" id="PF13560">
    <property type="entry name" value="HTH_31"/>
    <property type="match status" value="1"/>
</dbReference>
<dbReference type="InterPro" id="IPR041413">
    <property type="entry name" value="MLTR_LBD"/>
</dbReference>
<comment type="caution">
    <text evidence="2">The sequence shown here is derived from an EMBL/GenBank/DDBJ whole genome shotgun (WGS) entry which is preliminary data.</text>
</comment>
<feature type="domain" description="HTH cro/C1-type" evidence="1">
    <location>
        <begin position="16"/>
        <end position="71"/>
    </location>
</feature>
<dbReference type="Gene3D" id="1.10.260.40">
    <property type="entry name" value="lambda repressor-like DNA-binding domains"/>
    <property type="match status" value="1"/>
</dbReference>
<reference evidence="2" key="1">
    <citation type="submission" date="2020-10" db="EMBL/GenBank/DDBJ databases">
        <title>Taxonomic study of unclassified bacteria belonging to the class Ktedonobacteria.</title>
        <authorList>
            <person name="Yabe S."/>
            <person name="Wang C.M."/>
            <person name="Zheng Y."/>
            <person name="Sakai Y."/>
            <person name="Cavaletti L."/>
            <person name="Monciardini P."/>
            <person name="Donadio S."/>
        </authorList>
    </citation>
    <scope>NUCLEOTIDE SEQUENCE</scope>
    <source>
        <strain evidence="2">ID150040</strain>
    </source>
</reference>
<gene>
    <name evidence="2" type="ORF">KSF_025840</name>
</gene>
<dbReference type="GO" id="GO:0003677">
    <property type="term" value="F:DNA binding"/>
    <property type="evidence" value="ECO:0007669"/>
    <property type="project" value="InterPro"/>
</dbReference>